<gene>
    <name evidence="1" type="ORF">SAMN05444410_102242</name>
</gene>
<evidence type="ECO:0000313" key="2">
    <source>
        <dbReference type="Proteomes" id="UP000198711"/>
    </source>
</evidence>
<evidence type="ECO:0000313" key="1">
    <source>
        <dbReference type="EMBL" id="SDW41338.1"/>
    </source>
</evidence>
<protein>
    <submittedName>
        <fullName evidence="1">Uncharacterized protein</fullName>
    </submittedName>
</protein>
<reference evidence="1 2" key="1">
    <citation type="submission" date="2016-10" db="EMBL/GenBank/DDBJ databases">
        <authorList>
            <person name="Varghese N."/>
            <person name="Submissions S."/>
        </authorList>
    </citation>
    <scope>NUCLEOTIDE SEQUENCE [LARGE SCALE GENOMIC DNA]</scope>
    <source>
        <strain evidence="1 2">DSM 25353</strain>
    </source>
</reference>
<name>A0A8X8ID86_9BACT</name>
<accession>A0A8X8ID86</accession>
<dbReference type="RefSeq" id="WP_092722408.1">
    <property type="nucleotide sequence ID" value="NZ_FNNO01000002.1"/>
</dbReference>
<keyword evidence="2" id="KW-1185">Reference proteome</keyword>
<dbReference type="Proteomes" id="UP000198711">
    <property type="component" value="Unassembled WGS sequence"/>
</dbReference>
<comment type="caution">
    <text evidence="1">The sequence shown here is derived from an EMBL/GenBank/DDBJ whole genome shotgun (WGS) entry which is preliminary data.</text>
</comment>
<sequence length="409" mass="47394">MKKAIILTIHLLCMVNFYSKAQKFGDAAEKVKFLVQMHMQESYDWQGPHSVREDYKVVMANGSISEVILQQENVPEMFLRRPISFRTRYVMNAGVLSRVLKEYFDVSVSDLMRSFKANYNGNKINDYYFNDDYSAYTKIYLGSNQLATAETKTTKLSDFPPSVRETVKKSMNEAKSRITLQQENERITQAQREVEDYNFRHTRYDLGEYDTTMFNRFLNVLKKNFLNYCRGNAPEYKDLWYGYKGASNGFISYNNVYNVLYEMEDNSRETEQRGNVIIAGSNDIRTVVSGQLLSGTDNDMKIVRTSSVPLPMITLYGKKVLTKAQIDSMRIFFVKGITIAKCGKKGVEFTKLPPQENIKPYIEGVLAEKKGRFIVRYEVANILNENFTSITFKPYIALFGEYQEEYKGR</sequence>
<dbReference type="EMBL" id="FNNO01000002">
    <property type="protein sequence ID" value="SDW41338.1"/>
    <property type="molecule type" value="Genomic_DNA"/>
</dbReference>
<organism evidence="1 2">
    <name type="scientific">Hydrobacter penzbergensis</name>
    <dbReference type="NCBI Taxonomy" id="1235997"/>
    <lineage>
        <taxon>Bacteria</taxon>
        <taxon>Pseudomonadati</taxon>
        <taxon>Bacteroidota</taxon>
        <taxon>Chitinophagia</taxon>
        <taxon>Chitinophagales</taxon>
        <taxon>Chitinophagaceae</taxon>
        <taxon>Hydrobacter</taxon>
    </lineage>
</organism>
<proteinExistence type="predicted"/>
<dbReference type="AlphaFoldDB" id="A0A8X8ID86"/>